<feature type="region of interest" description="Disordered" evidence="1">
    <location>
        <begin position="44"/>
        <end position="83"/>
    </location>
</feature>
<name>A0AAV6XPI9_9LAMI</name>
<keyword evidence="3" id="KW-1185">Reference proteome</keyword>
<reference evidence="2" key="1">
    <citation type="submission" date="2019-10" db="EMBL/GenBank/DDBJ databases">
        <authorList>
            <person name="Zhang R."/>
            <person name="Pan Y."/>
            <person name="Wang J."/>
            <person name="Ma R."/>
            <person name="Yu S."/>
        </authorList>
    </citation>
    <scope>NUCLEOTIDE SEQUENCE</scope>
    <source>
        <strain evidence="2">LA-IB0</strain>
        <tissue evidence="2">Leaf</tissue>
    </source>
</reference>
<dbReference type="EMBL" id="WHWC01000005">
    <property type="protein sequence ID" value="KAG8382486.1"/>
    <property type="molecule type" value="Genomic_DNA"/>
</dbReference>
<evidence type="ECO:0000313" key="2">
    <source>
        <dbReference type="EMBL" id="KAG8382486.1"/>
    </source>
</evidence>
<evidence type="ECO:0000256" key="1">
    <source>
        <dbReference type="SAM" id="MobiDB-lite"/>
    </source>
</evidence>
<feature type="compositionally biased region" description="Polar residues" evidence="1">
    <location>
        <begin position="62"/>
        <end position="75"/>
    </location>
</feature>
<gene>
    <name evidence="2" type="ORF">BUALT_Bualt05G0082300</name>
</gene>
<accession>A0AAV6XPI9</accession>
<dbReference type="AlphaFoldDB" id="A0AAV6XPI9"/>
<proteinExistence type="predicted"/>
<dbReference type="Proteomes" id="UP000826271">
    <property type="component" value="Unassembled WGS sequence"/>
</dbReference>
<comment type="caution">
    <text evidence="2">The sequence shown here is derived from an EMBL/GenBank/DDBJ whole genome shotgun (WGS) entry which is preliminary data.</text>
</comment>
<dbReference type="PANTHER" id="PTHR36019">
    <property type="entry name" value="PLANT/PROTEIN"/>
    <property type="match status" value="1"/>
</dbReference>
<organism evidence="2 3">
    <name type="scientific">Buddleja alternifolia</name>
    <dbReference type="NCBI Taxonomy" id="168488"/>
    <lineage>
        <taxon>Eukaryota</taxon>
        <taxon>Viridiplantae</taxon>
        <taxon>Streptophyta</taxon>
        <taxon>Embryophyta</taxon>
        <taxon>Tracheophyta</taxon>
        <taxon>Spermatophyta</taxon>
        <taxon>Magnoliopsida</taxon>
        <taxon>eudicotyledons</taxon>
        <taxon>Gunneridae</taxon>
        <taxon>Pentapetalae</taxon>
        <taxon>asterids</taxon>
        <taxon>lamiids</taxon>
        <taxon>Lamiales</taxon>
        <taxon>Scrophulariaceae</taxon>
        <taxon>Buddlejeae</taxon>
        <taxon>Buddleja</taxon>
    </lineage>
</organism>
<dbReference type="PANTHER" id="PTHR36019:SF3">
    <property type="entry name" value="PLANT_PROTEIN"/>
    <property type="match status" value="1"/>
</dbReference>
<sequence>MSMNCLKRMDSEEDVRANKLNELQDSNKPNFSLLLGMVERSFSGTLTPNFRPKPNYPKMRSRSNLGPTKKPNNGPTPLHLAHNCGPAAAFESSQATPRLVRSSGMRRDWSFEDLRRALEG</sequence>
<evidence type="ECO:0000313" key="3">
    <source>
        <dbReference type="Proteomes" id="UP000826271"/>
    </source>
</evidence>
<protein>
    <submittedName>
        <fullName evidence="2">Uncharacterized protein</fullName>
    </submittedName>
</protein>